<protein>
    <submittedName>
        <fullName evidence="1">NAD(P)-binding protein</fullName>
    </submittedName>
</protein>
<sequence>MVGFGVTGSSAASHLLACGADAADLVVLDADADAVRSATELGARALRGDGTDRVAFARAASVEVDRIVIALVPDHTAVMSTMLARELCPSAMIVTAVRENAHVTTARRLGADHAVVTAEAAGSALAGALHQRHRPARTPWAIAQRPARASEVGRELRDSDPTAVGLIRDCRRHWGTHAAGLRVAPGDQIVLLRTHTLTES</sequence>
<gene>
    <name evidence="1" type="ORF">LCL61_28535</name>
</gene>
<dbReference type="Proteomes" id="UP001456344">
    <property type="component" value="Chromosome"/>
</dbReference>
<accession>A0ACD5BJA2</accession>
<evidence type="ECO:0000313" key="1">
    <source>
        <dbReference type="EMBL" id="WYW19498.1"/>
    </source>
</evidence>
<evidence type="ECO:0000313" key="2">
    <source>
        <dbReference type="Proteomes" id="UP001456344"/>
    </source>
</evidence>
<proteinExistence type="predicted"/>
<reference evidence="1" key="1">
    <citation type="submission" date="2023-10" db="EMBL/GenBank/DDBJ databases">
        <title>Whole genome sequencing of actinobacterial strain Amycolatopsis sp. (BCA-696) identifies the underlying plant growth-promoting genes.</title>
        <authorList>
            <person name="Gandham P."/>
            <person name="Vadla N."/>
            <person name="Saji A."/>
            <person name="Srinivas V."/>
            <person name="Ruperao P."/>
            <person name="Selvanayagam S."/>
            <person name="Saxena R.K."/>
            <person name="Rathore A."/>
            <person name="Gopalakrishnan S."/>
            <person name="Thakur V."/>
        </authorList>
    </citation>
    <scope>NUCLEOTIDE SEQUENCE</scope>
    <source>
        <strain evidence="1">BCA-696</strain>
    </source>
</reference>
<organism evidence="1 2">
    <name type="scientific">Amycolatopsis coloradensis</name>
    <dbReference type="NCBI Taxonomy" id="76021"/>
    <lineage>
        <taxon>Bacteria</taxon>
        <taxon>Bacillati</taxon>
        <taxon>Actinomycetota</taxon>
        <taxon>Actinomycetes</taxon>
        <taxon>Pseudonocardiales</taxon>
        <taxon>Pseudonocardiaceae</taxon>
        <taxon>Amycolatopsis</taxon>
    </lineage>
</organism>
<dbReference type="EMBL" id="CP150484">
    <property type="protein sequence ID" value="WYW19498.1"/>
    <property type="molecule type" value="Genomic_DNA"/>
</dbReference>
<keyword evidence="2" id="KW-1185">Reference proteome</keyword>
<name>A0ACD5BJA2_9PSEU</name>